<dbReference type="InterPro" id="IPR050266">
    <property type="entry name" value="AB_hydrolase_sf"/>
</dbReference>
<proteinExistence type="predicted"/>
<dbReference type="InterPro" id="IPR029058">
    <property type="entry name" value="AB_hydrolase_fold"/>
</dbReference>
<dbReference type="Gene3D" id="3.40.50.1820">
    <property type="entry name" value="alpha/beta hydrolase"/>
    <property type="match status" value="1"/>
</dbReference>
<dbReference type="RefSeq" id="WP_127607175.1">
    <property type="nucleotide sequence ID" value="NZ_JARTHJ010000067.1"/>
</dbReference>
<comment type="caution">
    <text evidence="3">The sequence shown here is derived from an EMBL/GenBank/DDBJ whole genome shotgun (WGS) entry which is preliminary data.</text>
</comment>
<dbReference type="EMBL" id="WNZX01000001">
    <property type="protein sequence ID" value="MUG69243.1"/>
    <property type="molecule type" value="Genomic_DNA"/>
</dbReference>
<protein>
    <submittedName>
        <fullName evidence="3">Alpha/beta fold hydrolase</fullName>
    </submittedName>
</protein>
<dbReference type="Proteomes" id="UP000450917">
    <property type="component" value="Unassembled WGS sequence"/>
</dbReference>
<dbReference type="SUPFAM" id="SSF53474">
    <property type="entry name" value="alpha/beta-Hydrolases"/>
    <property type="match status" value="1"/>
</dbReference>
<dbReference type="Pfam" id="PF12697">
    <property type="entry name" value="Abhydrolase_6"/>
    <property type="match status" value="1"/>
</dbReference>
<name>A0A7X2Z6L8_9BACL</name>
<evidence type="ECO:0000259" key="2">
    <source>
        <dbReference type="Pfam" id="PF12697"/>
    </source>
</evidence>
<dbReference type="GO" id="GO:0016020">
    <property type="term" value="C:membrane"/>
    <property type="evidence" value="ECO:0007669"/>
    <property type="project" value="TreeGrafter"/>
</dbReference>
<evidence type="ECO:0000256" key="1">
    <source>
        <dbReference type="ARBA" id="ARBA00022801"/>
    </source>
</evidence>
<evidence type="ECO:0000313" key="4">
    <source>
        <dbReference type="Proteomes" id="UP000450917"/>
    </source>
</evidence>
<evidence type="ECO:0000313" key="3">
    <source>
        <dbReference type="EMBL" id="MUG69243.1"/>
    </source>
</evidence>
<dbReference type="InterPro" id="IPR000073">
    <property type="entry name" value="AB_hydrolase_1"/>
</dbReference>
<sequence>MATPQLTAIPIRDGHIAKVLVAGEGKPVVFLHGAGGLKWDSYLDELAKTYKVYAPFFPGLEGTSGSNELDLRNLWDVVLYYYDLFDLLGLERIDLIGHSFGGMLAAELAATDSRRVNNLLLICAAGLWNEDIPMPQASFPEDLYYDAQSPVAQAAMAVPEDPDERMKFFMDQQLAMAEANRYLWPIPDKGLRRRLHRIRANTCLVWGKHDKVIPVAYAYEFQKELPDSQLAVFEESSHFPQLEQLPEVLRTTLTLLAPERYEEVGSSS</sequence>
<organism evidence="3 4">
    <name type="scientific">Paenibacillus validus</name>
    <dbReference type="NCBI Taxonomy" id="44253"/>
    <lineage>
        <taxon>Bacteria</taxon>
        <taxon>Bacillati</taxon>
        <taxon>Bacillota</taxon>
        <taxon>Bacilli</taxon>
        <taxon>Bacillales</taxon>
        <taxon>Paenibacillaceae</taxon>
        <taxon>Paenibacillus</taxon>
    </lineage>
</organism>
<dbReference type="AlphaFoldDB" id="A0A7X2Z6L8"/>
<accession>A0A7X2Z6L8</accession>
<dbReference type="PRINTS" id="PR00111">
    <property type="entry name" value="ABHYDROLASE"/>
</dbReference>
<reference evidence="3 4" key="1">
    <citation type="submission" date="2019-11" db="EMBL/GenBank/DDBJ databases">
        <title>Draft genome sequences of five Paenibacillus species of dairy origin.</title>
        <authorList>
            <person name="Olajide A.M."/>
            <person name="Chen S."/>
            <person name="Lapointe G."/>
        </authorList>
    </citation>
    <scope>NUCLEOTIDE SEQUENCE [LARGE SCALE GENOMIC DNA]</scope>
    <source>
        <strain evidence="3 4">2CS3</strain>
    </source>
</reference>
<gene>
    <name evidence="3" type="ORF">GNP93_00990</name>
</gene>
<keyword evidence="4" id="KW-1185">Reference proteome</keyword>
<dbReference type="GO" id="GO:0016787">
    <property type="term" value="F:hydrolase activity"/>
    <property type="evidence" value="ECO:0007669"/>
    <property type="project" value="UniProtKB-KW"/>
</dbReference>
<dbReference type="PANTHER" id="PTHR43798:SF31">
    <property type="entry name" value="AB HYDROLASE SUPERFAMILY PROTEIN YCLE"/>
    <property type="match status" value="1"/>
</dbReference>
<dbReference type="PANTHER" id="PTHR43798">
    <property type="entry name" value="MONOACYLGLYCEROL LIPASE"/>
    <property type="match status" value="1"/>
</dbReference>
<keyword evidence="1 3" id="KW-0378">Hydrolase</keyword>
<feature type="domain" description="AB hydrolase-1" evidence="2">
    <location>
        <begin position="28"/>
        <end position="244"/>
    </location>
</feature>